<dbReference type="STRING" id="4096.A0A1U7WPA9"/>
<gene>
    <name evidence="3" type="primary">LOC104230614</name>
</gene>
<dbReference type="RefSeq" id="XP_009781772.1">
    <property type="nucleotide sequence ID" value="XM_009783470.1"/>
</dbReference>
<sequence length="112" mass="12388">MGTQLIGSKVKTFLEDLKIKRITSSPYHLSSNGQAESSNNVIIQNLKKRLEAAKCKWPEELPGMLWAYRVMTKSRTGETPFSLVSSAEVLITIEGLVAHKNDGSEVKDGKIL</sequence>
<dbReference type="GO" id="GO:0003676">
    <property type="term" value="F:nucleic acid binding"/>
    <property type="evidence" value="ECO:0007669"/>
    <property type="project" value="InterPro"/>
</dbReference>
<dbReference type="InterPro" id="IPR001584">
    <property type="entry name" value="Integrase_cat-core"/>
</dbReference>
<dbReference type="eggNOG" id="KOG0017">
    <property type="taxonomic scope" value="Eukaryota"/>
</dbReference>
<dbReference type="SUPFAM" id="SSF53098">
    <property type="entry name" value="Ribonuclease H-like"/>
    <property type="match status" value="1"/>
</dbReference>
<feature type="domain" description="Integrase catalytic" evidence="1">
    <location>
        <begin position="1"/>
        <end position="88"/>
    </location>
</feature>
<evidence type="ECO:0000259" key="1">
    <source>
        <dbReference type="PROSITE" id="PS50994"/>
    </source>
</evidence>
<evidence type="ECO:0000313" key="3">
    <source>
        <dbReference type="RefSeq" id="XP_009781772.1"/>
    </source>
</evidence>
<dbReference type="InterPro" id="IPR036397">
    <property type="entry name" value="RNaseH_sf"/>
</dbReference>
<dbReference type="PROSITE" id="PS50994">
    <property type="entry name" value="INTEGRASE"/>
    <property type="match status" value="1"/>
</dbReference>
<organism evidence="2 3">
    <name type="scientific">Nicotiana sylvestris</name>
    <name type="common">Wood tobacco</name>
    <name type="synonym">South American tobacco</name>
    <dbReference type="NCBI Taxonomy" id="4096"/>
    <lineage>
        <taxon>Eukaryota</taxon>
        <taxon>Viridiplantae</taxon>
        <taxon>Streptophyta</taxon>
        <taxon>Embryophyta</taxon>
        <taxon>Tracheophyta</taxon>
        <taxon>Spermatophyta</taxon>
        <taxon>Magnoliopsida</taxon>
        <taxon>eudicotyledons</taxon>
        <taxon>Gunneridae</taxon>
        <taxon>Pentapetalae</taxon>
        <taxon>asterids</taxon>
        <taxon>lamiids</taxon>
        <taxon>Solanales</taxon>
        <taxon>Solanaceae</taxon>
        <taxon>Nicotianoideae</taxon>
        <taxon>Nicotianeae</taxon>
        <taxon>Nicotiana</taxon>
    </lineage>
</organism>
<reference evidence="2" key="1">
    <citation type="journal article" date="2013" name="Genome Biol.">
        <title>Reference genomes and transcriptomes of Nicotiana sylvestris and Nicotiana tomentosiformis.</title>
        <authorList>
            <person name="Sierro N."/>
            <person name="Battey J.N."/>
            <person name="Ouadi S."/>
            <person name="Bovet L."/>
            <person name="Goepfert S."/>
            <person name="Bakaher N."/>
            <person name="Peitsch M.C."/>
            <person name="Ivanov N.V."/>
        </authorList>
    </citation>
    <scope>NUCLEOTIDE SEQUENCE [LARGE SCALE GENOMIC DNA]</scope>
</reference>
<dbReference type="Proteomes" id="UP000189701">
    <property type="component" value="Unplaced"/>
</dbReference>
<name>A0A1U7WPA9_NICSY</name>
<evidence type="ECO:0000313" key="2">
    <source>
        <dbReference type="Proteomes" id="UP000189701"/>
    </source>
</evidence>
<dbReference type="AlphaFoldDB" id="A0A1U7WPA9"/>
<dbReference type="GO" id="GO:0015074">
    <property type="term" value="P:DNA integration"/>
    <property type="evidence" value="ECO:0007669"/>
    <property type="project" value="InterPro"/>
</dbReference>
<dbReference type="InterPro" id="IPR012337">
    <property type="entry name" value="RNaseH-like_sf"/>
</dbReference>
<dbReference type="PANTHER" id="PTHR48475">
    <property type="entry name" value="RIBONUCLEASE H"/>
    <property type="match status" value="1"/>
</dbReference>
<protein>
    <submittedName>
        <fullName evidence="3">Uncharacterized protein LOC104230614</fullName>
    </submittedName>
</protein>
<dbReference type="OrthoDB" id="1739513at2759"/>
<dbReference type="PANTHER" id="PTHR48475:SF2">
    <property type="entry name" value="RIBONUCLEASE H"/>
    <property type="match status" value="1"/>
</dbReference>
<proteinExistence type="predicted"/>
<keyword evidence="2" id="KW-1185">Reference proteome</keyword>
<accession>A0A1U7WPA9</accession>
<dbReference type="Gene3D" id="3.30.420.10">
    <property type="entry name" value="Ribonuclease H-like superfamily/Ribonuclease H"/>
    <property type="match status" value="1"/>
</dbReference>
<reference evidence="3" key="2">
    <citation type="submission" date="2025-08" db="UniProtKB">
        <authorList>
            <consortium name="RefSeq"/>
        </authorList>
    </citation>
    <scope>IDENTIFICATION</scope>
    <source>
        <tissue evidence="3">Leaf</tissue>
    </source>
</reference>